<dbReference type="PANTHER" id="PTHR12138">
    <property type="entry name" value="PRIMATE-EXPANDED PROTEIN FAMILY"/>
    <property type="match status" value="1"/>
</dbReference>
<dbReference type="AlphaFoldDB" id="A0A8I5NJ01"/>
<proteinExistence type="predicted"/>
<reference evidence="2" key="2">
    <citation type="submission" date="2025-08" db="UniProtKB">
        <authorList>
            <consortium name="Ensembl"/>
        </authorList>
    </citation>
    <scope>IDENTIFICATION</scope>
</reference>
<dbReference type="PRINTS" id="PR02045">
    <property type="entry name" value="F138DOMAIN"/>
</dbReference>
<dbReference type="PANTHER" id="PTHR12138:SF148">
    <property type="entry name" value="SECRETED PROTEIN"/>
    <property type="match status" value="1"/>
</dbReference>
<protein>
    <submittedName>
        <fullName evidence="2">Uncharacterized protein</fullName>
    </submittedName>
</protein>
<evidence type="ECO:0000313" key="3">
    <source>
        <dbReference type="Proteomes" id="UP000028761"/>
    </source>
</evidence>
<reference evidence="2 3" key="1">
    <citation type="submission" date="2012-03" db="EMBL/GenBank/DDBJ databases">
        <title>Whole Genome Assembly of Papio anubis.</title>
        <authorList>
            <person name="Liu Y.L."/>
            <person name="Abraham K.A."/>
            <person name="Akbar H.A."/>
            <person name="Ali S.A."/>
            <person name="Anosike U.A."/>
            <person name="Aqrawi P.A."/>
            <person name="Arias F.A."/>
            <person name="Attaway T.A."/>
            <person name="Awwad R.A."/>
            <person name="Babu C.B."/>
            <person name="Bandaranaike D.B."/>
            <person name="Battles P.B."/>
            <person name="Bell A.B."/>
            <person name="Beltran B.B."/>
            <person name="Berhane-Mersha D.B."/>
            <person name="Bess C.B."/>
            <person name="Bickham C.B."/>
            <person name="Bolden T.B."/>
            <person name="Carter K.C."/>
            <person name="Chau D.C."/>
            <person name="Chavez A.C."/>
            <person name="Clerc-Blankenburg K.C."/>
            <person name="Coyle M.C."/>
            <person name="Dao M.D."/>
            <person name="Davila M.L.D."/>
            <person name="Davy-Carroll L.D."/>
            <person name="Denson S.D."/>
            <person name="Dinh H.D."/>
            <person name="Fernandez S.F."/>
            <person name="Fernando P.F."/>
            <person name="Forbes L.F."/>
            <person name="Francis C.F."/>
            <person name="Francisco L.F."/>
            <person name="Fu Q.F."/>
            <person name="Garcia-Iii R.G."/>
            <person name="Garrett T.G."/>
            <person name="Gross S.G."/>
            <person name="Gubbala S.G."/>
            <person name="Hirani K.H."/>
            <person name="Hogues M.H."/>
            <person name="Hollins B.H."/>
            <person name="Jackson L.J."/>
            <person name="Javaid M.J."/>
            <person name="Jhangiani S.J."/>
            <person name="Johnson A.J."/>
            <person name="Johnson B.J."/>
            <person name="Jones J.J."/>
            <person name="Joshi V.J."/>
            <person name="Kalu J.K."/>
            <person name="Khan N.K."/>
            <person name="Korchina V.K."/>
            <person name="Kovar C.K."/>
            <person name="Lago L.L."/>
            <person name="Lara F.L."/>
            <person name="Le T.-K.L."/>
            <person name="Lee S.L."/>
            <person name="Legall-Iii F.L."/>
            <person name="Lemon S.L."/>
            <person name="Liu J.L."/>
            <person name="Liu Y.-S.L."/>
            <person name="Liyanage D.L."/>
            <person name="Lopez J.L."/>
            <person name="Lorensuhewa L.L."/>
            <person name="Mata R.M."/>
            <person name="Mathew T.M."/>
            <person name="Mercado C.M."/>
            <person name="Mercado I.M."/>
            <person name="Morales K.M."/>
            <person name="Morgan M.M."/>
            <person name="Munidasa M.M."/>
            <person name="Ngo D.N."/>
            <person name="Nguyen L.N."/>
            <person name="Nguyen T.N."/>
            <person name="Nguyen N.N."/>
            <person name="Obregon M.O."/>
            <person name="Okwuonu G.O."/>
            <person name="Ongeri F.O."/>
            <person name="Onwere C.O."/>
            <person name="Osifeso I.O."/>
            <person name="Parra A.P."/>
            <person name="Patil S.P."/>
            <person name="Perez A.P."/>
            <person name="Perez Y.P."/>
            <person name="Pham C.P."/>
            <person name="Pu L.-L.P."/>
            <person name="Puazo M.P."/>
            <person name="Quiroz J.Q."/>
            <person name="Rouhana J.R."/>
            <person name="Ruiz M.R."/>
            <person name="Ruiz S.-J.R."/>
            <person name="Saada N.S."/>
            <person name="Santibanez J.S."/>
            <person name="Scheel M.S."/>
            <person name="Schneider B.S."/>
            <person name="Simmons D.S."/>
            <person name="Sisson I.S."/>
            <person name="Tang L.-Y.T."/>
            <person name="Thornton R.T."/>
            <person name="Tisius J.T."/>
            <person name="Toledanes G.T."/>
            <person name="Trejos Z.T."/>
            <person name="Usmani K.U."/>
            <person name="Varghese R.V."/>
            <person name="Vattathil S.V."/>
            <person name="Vee V.V."/>
            <person name="Walker D.W."/>
            <person name="Weissenberger G.W."/>
            <person name="White C.W."/>
            <person name="Williams A.W."/>
            <person name="Woodworth J.W."/>
            <person name="Wright R.W."/>
            <person name="Zhu Y.Z."/>
            <person name="Han Y.H."/>
            <person name="Newsham I.N."/>
            <person name="Nazareth L.N."/>
            <person name="Worley K.W."/>
            <person name="Muzny D.M."/>
            <person name="Rogers J.R."/>
            <person name="Gibbs R.G."/>
        </authorList>
    </citation>
    <scope>NUCLEOTIDE SEQUENCE [LARGE SCALE GENOMIC DNA]</scope>
</reference>
<evidence type="ECO:0000256" key="1">
    <source>
        <dbReference type="SAM" id="Phobius"/>
    </source>
</evidence>
<dbReference type="Proteomes" id="UP000028761">
    <property type="component" value="Chromosome 2"/>
</dbReference>
<reference evidence="2" key="3">
    <citation type="submission" date="2025-09" db="UniProtKB">
        <authorList>
            <consortium name="Ensembl"/>
        </authorList>
    </citation>
    <scope>IDENTIFICATION</scope>
</reference>
<feature type="transmembrane region" description="Helical" evidence="1">
    <location>
        <begin position="56"/>
        <end position="78"/>
    </location>
</feature>
<dbReference type="Ensembl" id="ENSPANT00000083416.1">
    <property type="protein sequence ID" value="ENSPANP00000055282.1"/>
    <property type="gene ID" value="ENSPANG00000045058.1"/>
</dbReference>
<keyword evidence="3" id="KW-1185">Reference proteome</keyword>
<dbReference type="GeneTree" id="ENSGT01150000286943"/>
<evidence type="ECO:0000313" key="2">
    <source>
        <dbReference type="Ensembl" id="ENSPANP00000055282.1"/>
    </source>
</evidence>
<keyword evidence="1" id="KW-0812">Transmembrane</keyword>
<keyword evidence="1" id="KW-0472">Membrane</keyword>
<sequence>MCSCLDSRADPGQVHLLGWSSGCWGGGRGTSGIGRRGLCVPEVQRNLVLTAVNPDVMTFLPALFDVLVLAAVFGRAGVQWHHDLSSLRPLLPGLKQCSHPGLLSTWDYRWSLALSHRLECNSAISAHCNLCLLGSSHSPASASQAAGITGTRHHTWLIFVFFSRDGVSPCWSGRSRTPDLRCSTRLGLLKCWDYRREPRHPALNLFYMLIGHFFSCGKCLFLHCLFSGQPPKSHFT</sequence>
<keyword evidence="1" id="KW-1133">Transmembrane helix</keyword>
<accession>A0A8I5NJ01</accession>
<name>A0A8I5NJ01_PAPAN</name>
<feature type="transmembrane region" description="Helical" evidence="1">
    <location>
        <begin position="205"/>
        <end position="228"/>
    </location>
</feature>
<organism evidence="2 3">
    <name type="scientific">Papio anubis</name>
    <name type="common">Olive baboon</name>
    <dbReference type="NCBI Taxonomy" id="9555"/>
    <lineage>
        <taxon>Eukaryota</taxon>
        <taxon>Metazoa</taxon>
        <taxon>Chordata</taxon>
        <taxon>Craniata</taxon>
        <taxon>Vertebrata</taxon>
        <taxon>Euteleostomi</taxon>
        <taxon>Mammalia</taxon>
        <taxon>Eutheria</taxon>
        <taxon>Euarchontoglires</taxon>
        <taxon>Primates</taxon>
        <taxon>Haplorrhini</taxon>
        <taxon>Catarrhini</taxon>
        <taxon>Cercopithecidae</taxon>
        <taxon>Cercopithecinae</taxon>
        <taxon>Papio</taxon>
    </lineage>
</organism>